<sequence length="116" mass="13295">MRDSDGPYPAARGIRRASLPLKRQKCAESRNPTIEQRRSLVKLRRRSRGDRQNQCDAAIWHLVSPPNGQMSCGCEQWPMRRVPQWPDCDDTRRMTAGVAGNMMGAEYKRIQIGLSR</sequence>
<accession>A0AAV2W478</accession>
<reference evidence="2 3" key="1">
    <citation type="submission" date="2013-10" db="EMBL/GenBank/DDBJ databases">
        <authorList>
            <person name="Manrique M."/>
        </authorList>
    </citation>
    <scope>NUCLEOTIDE SEQUENCE [LARGE SCALE GENOMIC DNA]</scope>
    <source>
        <strain evidence="2 3">IM386</strain>
    </source>
</reference>
<comment type="caution">
    <text evidence="2">The sequence shown here is derived from an EMBL/GenBank/DDBJ whole genome shotgun (WGS) entry which is preliminary data.</text>
</comment>
<proteinExistence type="predicted"/>
<dbReference type="EMBL" id="CBUQ010000007">
    <property type="protein sequence ID" value="CDI67428.1"/>
    <property type="molecule type" value="Genomic_DNA"/>
</dbReference>
<organism evidence="2 3">
    <name type="scientific">Bifidobacterium animalis subsp. animalis IM386</name>
    <dbReference type="NCBI Taxonomy" id="1402194"/>
    <lineage>
        <taxon>Bacteria</taxon>
        <taxon>Bacillati</taxon>
        <taxon>Actinomycetota</taxon>
        <taxon>Actinomycetes</taxon>
        <taxon>Bifidobacteriales</taxon>
        <taxon>Bifidobacteriaceae</taxon>
        <taxon>Bifidobacterium</taxon>
    </lineage>
</organism>
<evidence type="ECO:0000313" key="2">
    <source>
        <dbReference type="EMBL" id="CDI67428.1"/>
    </source>
</evidence>
<protein>
    <submittedName>
        <fullName evidence="2">Uncharacterized protein</fullName>
    </submittedName>
</protein>
<dbReference type="AlphaFoldDB" id="A0AAV2W478"/>
<reference evidence="2 3" key="2">
    <citation type="submission" date="2015-01" db="EMBL/GenBank/DDBJ databases">
        <title>Genome sequence of a Bifidobacterium animalis strain.</title>
        <authorList>
            <person name="Bogovic-Matijasic B."/>
            <person name="Hacin B."/>
            <person name="Citar M."/>
            <person name="Svigelj K."/>
            <person name="Stempelj M."/>
            <person name="Rogelj I."/>
        </authorList>
    </citation>
    <scope>NUCLEOTIDE SEQUENCE [LARGE SCALE GENOMIC DNA]</scope>
    <source>
        <strain evidence="2 3">IM386</strain>
    </source>
</reference>
<dbReference type="Proteomes" id="UP000035645">
    <property type="component" value="Unassembled WGS sequence"/>
</dbReference>
<evidence type="ECO:0000313" key="3">
    <source>
        <dbReference type="Proteomes" id="UP000035645"/>
    </source>
</evidence>
<gene>
    <name evidence="2" type="ORF">BANIM336_00749</name>
</gene>
<feature type="region of interest" description="Disordered" evidence="1">
    <location>
        <begin position="1"/>
        <end position="33"/>
    </location>
</feature>
<evidence type="ECO:0000256" key="1">
    <source>
        <dbReference type="SAM" id="MobiDB-lite"/>
    </source>
</evidence>
<name>A0AAV2W478_9BIFI</name>